<dbReference type="GO" id="GO:0016491">
    <property type="term" value="F:oxidoreductase activity"/>
    <property type="evidence" value="ECO:0007669"/>
    <property type="project" value="UniProtKB-KW"/>
</dbReference>
<dbReference type="InterPro" id="IPR006076">
    <property type="entry name" value="FAD-dep_OxRdtase"/>
</dbReference>
<organism evidence="6 7">
    <name type="scientific">Tenggerimyces flavus</name>
    <dbReference type="NCBI Taxonomy" id="1708749"/>
    <lineage>
        <taxon>Bacteria</taxon>
        <taxon>Bacillati</taxon>
        <taxon>Actinomycetota</taxon>
        <taxon>Actinomycetes</taxon>
        <taxon>Propionibacteriales</taxon>
        <taxon>Nocardioidaceae</taxon>
        <taxon>Tenggerimyces</taxon>
    </lineage>
</organism>
<evidence type="ECO:0000256" key="2">
    <source>
        <dbReference type="ARBA" id="ARBA00009410"/>
    </source>
</evidence>
<dbReference type="Gene3D" id="3.30.9.10">
    <property type="entry name" value="D-Amino Acid Oxidase, subunit A, domain 2"/>
    <property type="match status" value="1"/>
</dbReference>
<dbReference type="EMBL" id="JBHRZH010000012">
    <property type="protein sequence ID" value="MFC3762211.1"/>
    <property type="molecule type" value="Genomic_DNA"/>
</dbReference>
<comment type="similarity">
    <text evidence="2">Belongs to the DadA oxidoreductase family.</text>
</comment>
<dbReference type="EC" id="1.-.-.-" evidence="6"/>
<evidence type="ECO:0000256" key="1">
    <source>
        <dbReference type="ARBA" id="ARBA00001974"/>
    </source>
</evidence>
<evidence type="ECO:0000313" key="7">
    <source>
        <dbReference type="Proteomes" id="UP001595699"/>
    </source>
</evidence>
<accession>A0ABV7YA70</accession>
<dbReference type="RefSeq" id="WP_205120747.1">
    <property type="nucleotide sequence ID" value="NZ_JAFBCM010000001.1"/>
</dbReference>
<dbReference type="SUPFAM" id="SSF54373">
    <property type="entry name" value="FAD-linked reductases, C-terminal domain"/>
    <property type="match status" value="1"/>
</dbReference>
<protein>
    <submittedName>
        <fullName evidence="6">NAD(P)/FAD-dependent oxidoreductase</fullName>
        <ecNumber evidence="6">1.-.-.-</ecNumber>
    </submittedName>
</protein>
<reference evidence="7" key="1">
    <citation type="journal article" date="2019" name="Int. J. Syst. Evol. Microbiol.">
        <title>The Global Catalogue of Microorganisms (GCM) 10K type strain sequencing project: providing services to taxonomists for standard genome sequencing and annotation.</title>
        <authorList>
            <consortium name="The Broad Institute Genomics Platform"/>
            <consortium name="The Broad Institute Genome Sequencing Center for Infectious Disease"/>
            <person name="Wu L."/>
            <person name="Ma J."/>
        </authorList>
    </citation>
    <scope>NUCLEOTIDE SEQUENCE [LARGE SCALE GENOMIC DNA]</scope>
    <source>
        <strain evidence="7">CGMCC 4.7241</strain>
    </source>
</reference>
<feature type="domain" description="FAD dependent oxidoreductase" evidence="5">
    <location>
        <begin position="3"/>
        <end position="354"/>
    </location>
</feature>
<sequence>MTRVVVVGAGIAGASAAYELARKGIDVVVVDDGVPGRATSAGAGIVSPVAVSPLSAERDAYSFASCVHYLDLIQRFEAEGLTDHSYGVTGGLIVAMDEAELAQVDEVVARATTLVAEHGTRGAGQPVALDRVELAKRFPLLSLDILGAVWSPEVARVDGRIIREHLMTLATRAGATTVDGRGSIVVDGGQVRAVQTKAGRIECDTAVLAGGAWSPELAEELGFALPVYPQRGQILHVRLPGASELPVVNGFRGHYLLAFPGDRVVVGATREEHSGFDTRATAGGVAQVIANGRTLVPSLDQAEWLELRVGLRPASRDGDPFLGQAPGIDGLFVSTGYGPQGLTLAPYAGSLVASAIAGEDVAFPSSFALGRGTEPALQ</sequence>
<dbReference type="InterPro" id="IPR036188">
    <property type="entry name" value="FAD/NAD-bd_sf"/>
</dbReference>
<comment type="caution">
    <text evidence="6">The sequence shown here is derived from an EMBL/GenBank/DDBJ whole genome shotgun (WGS) entry which is preliminary data.</text>
</comment>
<evidence type="ECO:0000259" key="5">
    <source>
        <dbReference type="Pfam" id="PF01266"/>
    </source>
</evidence>
<name>A0ABV7YA70_9ACTN</name>
<dbReference type="PANTHER" id="PTHR13847:SF286">
    <property type="entry name" value="D-AMINO ACID DEHYDROGENASE"/>
    <property type="match status" value="1"/>
</dbReference>
<keyword evidence="4 6" id="KW-0560">Oxidoreductase</keyword>
<dbReference type="Proteomes" id="UP001595699">
    <property type="component" value="Unassembled WGS sequence"/>
</dbReference>
<gene>
    <name evidence="6" type="ORF">ACFOUW_15320</name>
</gene>
<dbReference type="Pfam" id="PF01266">
    <property type="entry name" value="DAO"/>
    <property type="match status" value="1"/>
</dbReference>
<dbReference type="PANTHER" id="PTHR13847">
    <property type="entry name" value="SARCOSINE DEHYDROGENASE-RELATED"/>
    <property type="match status" value="1"/>
</dbReference>
<dbReference type="PRINTS" id="PR00368">
    <property type="entry name" value="FADPNR"/>
</dbReference>
<proteinExistence type="inferred from homology"/>
<comment type="cofactor">
    <cofactor evidence="1">
        <name>FAD</name>
        <dbReference type="ChEBI" id="CHEBI:57692"/>
    </cofactor>
</comment>
<keyword evidence="3" id="KW-0285">Flavoprotein</keyword>
<evidence type="ECO:0000313" key="6">
    <source>
        <dbReference type="EMBL" id="MFC3762211.1"/>
    </source>
</evidence>
<dbReference type="Gene3D" id="3.50.50.60">
    <property type="entry name" value="FAD/NAD(P)-binding domain"/>
    <property type="match status" value="1"/>
</dbReference>
<dbReference type="SUPFAM" id="SSF51905">
    <property type="entry name" value="FAD/NAD(P)-binding domain"/>
    <property type="match status" value="1"/>
</dbReference>
<evidence type="ECO:0000256" key="4">
    <source>
        <dbReference type="ARBA" id="ARBA00023002"/>
    </source>
</evidence>
<keyword evidence="7" id="KW-1185">Reference proteome</keyword>
<evidence type="ECO:0000256" key="3">
    <source>
        <dbReference type="ARBA" id="ARBA00022630"/>
    </source>
</evidence>